<dbReference type="InterPro" id="IPR014308">
    <property type="entry name" value="Xanthine_DH_XdhC"/>
</dbReference>
<dbReference type="AlphaFoldDB" id="A0A076PYB9"/>
<evidence type="ECO:0000259" key="2">
    <source>
        <dbReference type="Pfam" id="PF13478"/>
    </source>
</evidence>
<accession>A0A076PYB9</accession>
<evidence type="ECO:0000313" key="4">
    <source>
        <dbReference type="Proteomes" id="UP000028782"/>
    </source>
</evidence>
<proteinExistence type="predicted"/>
<name>A0A076PYB9_COMTE</name>
<dbReference type="Pfam" id="PF13478">
    <property type="entry name" value="XdhC_C"/>
    <property type="match status" value="1"/>
</dbReference>
<gene>
    <name evidence="3" type="ORF">O987_21565</name>
</gene>
<feature type="domain" description="XdhC Rossmann" evidence="2">
    <location>
        <begin position="136"/>
        <end position="281"/>
    </location>
</feature>
<dbReference type="KEGG" id="ctes:O987_21565"/>
<dbReference type="HOGENOM" id="CLU_041115_4_0_4"/>
<organism evidence="3 4">
    <name type="scientific">Comamonas testosteroni TK102</name>
    <dbReference type="NCBI Taxonomy" id="1392005"/>
    <lineage>
        <taxon>Bacteria</taxon>
        <taxon>Pseudomonadati</taxon>
        <taxon>Pseudomonadota</taxon>
        <taxon>Betaproteobacteria</taxon>
        <taxon>Burkholderiales</taxon>
        <taxon>Comamonadaceae</taxon>
        <taxon>Comamonas</taxon>
    </lineage>
</organism>
<evidence type="ECO:0000313" key="3">
    <source>
        <dbReference type="EMBL" id="AIJ48402.1"/>
    </source>
</evidence>
<dbReference type="Proteomes" id="UP000028782">
    <property type="component" value="Chromosome"/>
</dbReference>
<dbReference type="InterPro" id="IPR052698">
    <property type="entry name" value="MoCofactor_Util/Proc"/>
</dbReference>
<dbReference type="PANTHER" id="PTHR30388:SF6">
    <property type="entry name" value="XANTHINE DEHYDROGENASE SUBUNIT A-RELATED"/>
    <property type="match status" value="1"/>
</dbReference>
<reference evidence="3 4" key="1">
    <citation type="journal article" date="2014" name="Genome Announc.">
        <title>Complete Genome Sequence of Polychlorinated Biphenyl Degrader Comamonas testosteroni TK102 (NBRC 109938).</title>
        <authorList>
            <person name="Fukuda K."/>
            <person name="Hosoyama A."/>
            <person name="Tsuchikane K."/>
            <person name="Ohji S."/>
            <person name="Yamazoe A."/>
            <person name="Fujita N."/>
            <person name="Shintani M."/>
            <person name="Kimbara K."/>
        </authorList>
    </citation>
    <scope>NUCLEOTIDE SEQUENCE [LARGE SCALE GENOMIC DNA]</scope>
    <source>
        <strain evidence="3">TK102</strain>
    </source>
</reference>
<dbReference type="EMBL" id="CP006704">
    <property type="protein sequence ID" value="AIJ48402.1"/>
    <property type="molecule type" value="Genomic_DNA"/>
</dbReference>
<dbReference type="PANTHER" id="PTHR30388">
    <property type="entry name" value="ALDEHYDE OXIDOREDUCTASE MOLYBDENUM COFACTOR ASSEMBLY PROTEIN"/>
    <property type="match status" value="1"/>
</dbReference>
<dbReference type="InterPro" id="IPR027051">
    <property type="entry name" value="XdhC_Rossmann_dom"/>
</dbReference>
<dbReference type="Gene3D" id="3.40.50.720">
    <property type="entry name" value="NAD(P)-binding Rossmann-like Domain"/>
    <property type="match status" value="1"/>
</dbReference>
<evidence type="ECO:0000259" key="1">
    <source>
        <dbReference type="Pfam" id="PF02625"/>
    </source>
</evidence>
<dbReference type="InterPro" id="IPR036291">
    <property type="entry name" value="NAD(P)-bd_dom_sf"/>
</dbReference>
<dbReference type="SUPFAM" id="SSF51735">
    <property type="entry name" value="NAD(P)-binding Rossmann-fold domains"/>
    <property type="match status" value="1"/>
</dbReference>
<feature type="domain" description="XdhC- CoxI" evidence="1">
    <location>
        <begin position="26"/>
        <end position="78"/>
    </location>
</feature>
<protein>
    <submittedName>
        <fullName evidence="3">Xanthine dehydrogenase</fullName>
    </submittedName>
</protein>
<dbReference type="Pfam" id="PF02625">
    <property type="entry name" value="XdhC_CoxI"/>
    <property type="match status" value="1"/>
</dbReference>
<dbReference type="NCBIfam" id="TIGR02964">
    <property type="entry name" value="xanthine_xdhC"/>
    <property type="match status" value="1"/>
</dbReference>
<dbReference type="InterPro" id="IPR003777">
    <property type="entry name" value="XdhC_CoxI"/>
</dbReference>
<sequence>MNIGHQSNRRSVMWSETQQGILNRLAQQPLCRVQVQATRGSVPREEGAWMAVFADEVMGTIGGGHLEWQAIALARQLLVQWDEDCAASREHVQRYALGPSLGQCCGGALELHFEWFEARDAQRLRALMPEPSQCVALFGAGHVGHALVRILRSLPYRVIWVDSRDAVFPVQEQIGVQCEHSDPVQAAVAQLPPQSQVLSMSFSHAEDLEVVAQCLLRQRERGDLPFVGLIGSKTKWASFSSRLRSRGFSDEELAHITCPIGVPGITGKEPEVIAVAVAAQLLQRLPAS</sequence>